<dbReference type="PANTHER" id="PTHR43194:SF4">
    <property type="entry name" value="AB HYDROLASE-1 DOMAIN-CONTAINING PROTEIN"/>
    <property type="match status" value="1"/>
</dbReference>
<dbReference type="CDD" id="cd12809">
    <property type="entry name" value="Esterase_713_like-2"/>
    <property type="match status" value="1"/>
</dbReference>
<accession>A0A8H3RL56</accession>
<name>A0A8H3RL56_9EURO</name>
<evidence type="ECO:0000256" key="1">
    <source>
        <dbReference type="SAM" id="MobiDB-lite"/>
    </source>
</evidence>
<dbReference type="InterPro" id="IPR029058">
    <property type="entry name" value="AB_hydrolase_fold"/>
</dbReference>
<organism evidence="3 4">
    <name type="scientific">Aspergillus udagawae</name>
    <dbReference type="NCBI Taxonomy" id="91492"/>
    <lineage>
        <taxon>Eukaryota</taxon>
        <taxon>Fungi</taxon>
        <taxon>Dikarya</taxon>
        <taxon>Ascomycota</taxon>
        <taxon>Pezizomycotina</taxon>
        <taxon>Eurotiomycetes</taxon>
        <taxon>Eurotiomycetidae</taxon>
        <taxon>Eurotiales</taxon>
        <taxon>Aspergillaceae</taxon>
        <taxon>Aspergillus</taxon>
        <taxon>Aspergillus subgen. Fumigati</taxon>
    </lineage>
</organism>
<gene>
    <name evidence="3" type="ORF">IFM46972_03099</name>
</gene>
<feature type="compositionally biased region" description="Basic and acidic residues" evidence="1">
    <location>
        <begin position="177"/>
        <end position="193"/>
    </location>
</feature>
<comment type="caution">
    <text evidence="3">The sequence shown here is derived from an EMBL/GenBank/DDBJ whole genome shotgun (WGS) entry which is preliminary data.</text>
</comment>
<protein>
    <recommendedName>
        <fullName evidence="2">AB hydrolase-1 domain-containing protein</fullName>
    </recommendedName>
</protein>
<dbReference type="Proteomes" id="UP000465221">
    <property type="component" value="Unassembled WGS sequence"/>
</dbReference>
<evidence type="ECO:0000313" key="4">
    <source>
        <dbReference type="Proteomes" id="UP000465221"/>
    </source>
</evidence>
<dbReference type="AlphaFoldDB" id="A0A8H3RL56"/>
<proteinExistence type="predicted"/>
<dbReference type="InterPro" id="IPR050228">
    <property type="entry name" value="Carboxylesterase_BioH"/>
</dbReference>
<dbReference type="Pfam" id="PF12697">
    <property type="entry name" value="Abhydrolase_6"/>
    <property type="match status" value="1"/>
</dbReference>
<dbReference type="SUPFAM" id="SSF53474">
    <property type="entry name" value="alpha/beta-Hydrolases"/>
    <property type="match status" value="1"/>
</dbReference>
<evidence type="ECO:0000259" key="2">
    <source>
        <dbReference type="Pfam" id="PF12697"/>
    </source>
</evidence>
<sequence>MDDQLPQDQKARLHEVADLMLEIYQTLAQMRYLDPAGIEQGPHNIDHLRPLYEKLKIDPAIIYLYSIVPYVNTHIAGNMDFFHGGAFTDFRREEDVTQGRDPFYGCPVGDDYDDENGPYIRPWVTPLSQLGNHQSVIIYDARRHRIRIIDQEGWNTTDPALADRPVTYSTYSDDSDKDEKRPIPKSKNRNDIEHIPDRHAGDVLRDIIRWYRSLDELPGGEHCAGEWSGYDIPLKELYRDYGWPDNFDGDGFQIAQARAHCASSAKDAAEEPLRCVENFKLWRKHAEGRISVHQAELAAAKSTDDEWAARFKLWREELWSARNIEDLTKAEQEAARLCPGGVCQRKEDLPLWELERLRQEYKWKRESVEAYQNWANESVDTDPDRAQHFQISLQQAKWEAAIYQKAYEAARADAERLCPGRTFQSATGIASLGRMDTVTSIRERKDTMAMMRRELETLREWALQLPNGAIQAKKFVEEEVERYERGIKDGSEMIQRYEASLAEHDKLQFVLHKGDDLPLPQRYHIHADAGLSIINSSSSGSHFNLLHIHPPFIMAKLHLLAIAFSLFAAGIETPHRRTYLYVGGNYSLNNDGEHIITNQMYVERLTPVDGPLKEYPIVLIHGADQTATNWLNKPDGDEGWASYFLSQGYECYLLDHTSRGRSPWDARDGQLRKYSAEHLQKYFTATAKYKLWPQASLHTQWPGTGVIGDAIFDAYYASTVPSLAENAAQESSMQPAGAALLDAIGKPVILVAHSQGGAMAWVIADRKPDLVHSIVSIEPSGPPFQNAVFGSGPARPYGLTDIPLTYSPAVTEPDADFVKQTITSNSSGTSDCMIQADDPPPRRLVNLSKIQTLVVTSEASYHATHDWCTARFLQQAGVPTKHLQLEEVGIHGNGHMMFLEKNSHDVVRAIHNWIEDPIST</sequence>
<dbReference type="InterPro" id="IPR000073">
    <property type="entry name" value="AB_hydrolase_1"/>
</dbReference>
<feature type="region of interest" description="Disordered" evidence="1">
    <location>
        <begin position="159"/>
        <end position="193"/>
    </location>
</feature>
<feature type="domain" description="AB hydrolase-1" evidence="2">
    <location>
        <begin position="617"/>
        <end position="909"/>
    </location>
</feature>
<dbReference type="EMBL" id="BLKC01000016">
    <property type="protein sequence ID" value="GFF31017.1"/>
    <property type="molecule type" value="Genomic_DNA"/>
</dbReference>
<evidence type="ECO:0000313" key="3">
    <source>
        <dbReference type="EMBL" id="GFF31017.1"/>
    </source>
</evidence>
<dbReference type="PANTHER" id="PTHR43194">
    <property type="entry name" value="HYDROLASE ALPHA/BETA FOLD FAMILY"/>
    <property type="match status" value="1"/>
</dbReference>
<dbReference type="Gene3D" id="3.40.50.1820">
    <property type="entry name" value="alpha/beta hydrolase"/>
    <property type="match status" value="1"/>
</dbReference>
<reference evidence="3 4" key="1">
    <citation type="submission" date="2020-01" db="EMBL/GenBank/DDBJ databases">
        <title>Draft genome sequence of Aspergillus udagawae IFM 46972.</title>
        <authorList>
            <person name="Takahashi H."/>
            <person name="Yaguchi T."/>
        </authorList>
    </citation>
    <scope>NUCLEOTIDE SEQUENCE [LARGE SCALE GENOMIC DNA]</scope>
    <source>
        <strain evidence="3 4">IFM 46972</strain>
    </source>
</reference>